<dbReference type="InterPro" id="IPR007219">
    <property type="entry name" value="XnlR_reg_dom"/>
</dbReference>
<evidence type="ECO:0000313" key="8">
    <source>
        <dbReference type="Proteomes" id="UP000517252"/>
    </source>
</evidence>
<evidence type="ECO:0000256" key="1">
    <source>
        <dbReference type="ARBA" id="ARBA00004123"/>
    </source>
</evidence>
<evidence type="ECO:0000313" key="7">
    <source>
        <dbReference type="EMBL" id="GFP54382.1"/>
    </source>
</evidence>
<dbReference type="PANTHER" id="PTHR46910:SF3">
    <property type="entry name" value="HALOTOLERANCE PROTEIN 9-RELATED"/>
    <property type="match status" value="1"/>
</dbReference>
<dbReference type="CDD" id="cd12148">
    <property type="entry name" value="fungal_TF_MHR"/>
    <property type="match status" value="1"/>
</dbReference>
<feature type="compositionally biased region" description="Low complexity" evidence="5">
    <location>
        <begin position="87"/>
        <end position="98"/>
    </location>
</feature>
<dbReference type="AlphaFoldDB" id="A0A6V8QQJ8"/>
<protein>
    <submittedName>
        <fullName evidence="7">Uncharacterized transcriptional regulatory protein C530.05</fullName>
    </submittedName>
</protein>
<dbReference type="InterPro" id="IPR001138">
    <property type="entry name" value="Zn2Cys6_DnaBD"/>
</dbReference>
<dbReference type="GO" id="GO:0005634">
    <property type="term" value="C:nucleus"/>
    <property type="evidence" value="ECO:0007669"/>
    <property type="project" value="UniProtKB-SubCell"/>
</dbReference>
<accession>A0A6V8QQJ8</accession>
<dbReference type="PROSITE" id="PS50048">
    <property type="entry name" value="ZN2_CY6_FUNGAL_2"/>
    <property type="match status" value="1"/>
</dbReference>
<dbReference type="EMBL" id="BLZH01000004">
    <property type="protein sequence ID" value="GFP54382.1"/>
    <property type="molecule type" value="Genomic_DNA"/>
</dbReference>
<evidence type="ECO:0000256" key="3">
    <source>
        <dbReference type="ARBA" id="ARBA00023125"/>
    </source>
</evidence>
<dbReference type="Proteomes" id="UP000517252">
    <property type="component" value="Unassembled WGS sequence"/>
</dbReference>
<gene>
    <name evidence="7" type="ORF">TASIC1_0004000500</name>
</gene>
<feature type="region of interest" description="Disordered" evidence="5">
    <location>
        <begin position="85"/>
        <end position="165"/>
    </location>
</feature>
<feature type="domain" description="Zn(2)-C6 fungal-type" evidence="6">
    <location>
        <begin position="17"/>
        <end position="50"/>
    </location>
</feature>
<dbReference type="SMART" id="SM00066">
    <property type="entry name" value="GAL4"/>
    <property type="match status" value="1"/>
</dbReference>
<dbReference type="Gene3D" id="4.10.240.10">
    <property type="entry name" value="Zn(2)-C6 fungal-type DNA-binding domain"/>
    <property type="match status" value="1"/>
</dbReference>
<keyword evidence="4" id="KW-0539">Nucleus</keyword>
<reference evidence="7 8" key="1">
    <citation type="submission" date="2020-07" db="EMBL/GenBank/DDBJ databases">
        <title>Trichoderma asperellum IC-1 whole genome shotgun sequence.</title>
        <authorList>
            <person name="Kanamasa S."/>
            <person name="Takahashi H."/>
        </authorList>
    </citation>
    <scope>NUCLEOTIDE SEQUENCE [LARGE SCALE GENOMIC DNA]</scope>
    <source>
        <strain evidence="7 8">IC-1</strain>
    </source>
</reference>
<dbReference type="PANTHER" id="PTHR46910">
    <property type="entry name" value="TRANSCRIPTION FACTOR PDR1"/>
    <property type="match status" value="1"/>
</dbReference>
<dbReference type="GO" id="GO:0003677">
    <property type="term" value="F:DNA binding"/>
    <property type="evidence" value="ECO:0007669"/>
    <property type="project" value="UniProtKB-KW"/>
</dbReference>
<organism evidence="7 8">
    <name type="scientific">Trichoderma asperellum</name>
    <name type="common">Filamentous fungus</name>
    <dbReference type="NCBI Taxonomy" id="101201"/>
    <lineage>
        <taxon>Eukaryota</taxon>
        <taxon>Fungi</taxon>
        <taxon>Dikarya</taxon>
        <taxon>Ascomycota</taxon>
        <taxon>Pezizomycotina</taxon>
        <taxon>Sordariomycetes</taxon>
        <taxon>Hypocreomycetidae</taxon>
        <taxon>Hypocreales</taxon>
        <taxon>Hypocreaceae</taxon>
        <taxon>Trichoderma</taxon>
    </lineage>
</organism>
<evidence type="ECO:0000256" key="5">
    <source>
        <dbReference type="SAM" id="MobiDB-lite"/>
    </source>
</evidence>
<evidence type="ECO:0000256" key="2">
    <source>
        <dbReference type="ARBA" id="ARBA00022723"/>
    </source>
</evidence>
<dbReference type="OrthoDB" id="424974at2759"/>
<dbReference type="GO" id="GO:0000981">
    <property type="term" value="F:DNA-binding transcription factor activity, RNA polymerase II-specific"/>
    <property type="evidence" value="ECO:0007669"/>
    <property type="project" value="InterPro"/>
</dbReference>
<dbReference type="GO" id="GO:0008270">
    <property type="term" value="F:zinc ion binding"/>
    <property type="evidence" value="ECO:0007669"/>
    <property type="project" value="InterPro"/>
</dbReference>
<dbReference type="GO" id="GO:0006351">
    <property type="term" value="P:DNA-templated transcription"/>
    <property type="evidence" value="ECO:0007669"/>
    <property type="project" value="InterPro"/>
</dbReference>
<proteinExistence type="predicted"/>
<dbReference type="CDD" id="cd00067">
    <property type="entry name" value="GAL4"/>
    <property type="match status" value="1"/>
</dbReference>
<keyword evidence="2" id="KW-0479">Metal-binding</keyword>
<keyword evidence="3" id="KW-0238">DNA-binding</keyword>
<dbReference type="Pfam" id="PF00172">
    <property type="entry name" value="Zn_clus"/>
    <property type="match status" value="1"/>
</dbReference>
<evidence type="ECO:0000256" key="4">
    <source>
        <dbReference type="ARBA" id="ARBA00023242"/>
    </source>
</evidence>
<feature type="compositionally biased region" description="Polar residues" evidence="5">
    <location>
        <begin position="105"/>
        <end position="114"/>
    </location>
</feature>
<comment type="caution">
    <text evidence="7">The sequence shown here is derived from an EMBL/GenBank/DDBJ whole genome shotgun (WGS) entry which is preliminary data.</text>
</comment>
<evidence type="ECO:0000259" key="6">
    <source>
        <dbReference type="PROSITE" id="PS50048"/>
    </source>
</evidence>
<dbReference type="Pfam" id="PF04082">
    <property type="entry name" value="Fungal_trans"/>
    <property type="match status" value="1"/>
</dbReference>
<dbReference type="InterPro" id="IPR050987">
    <property type="entry name" value="AtrR-like"/>
</dbReference>
<comment type="subcellular location">
    <subcellularLocation>
        <location evidence="1">Nucleus</location>
    </subcellularLocation>
</comment>
<sequence>MTSSATERPRRRKIALACEPCRDRKSRCDGGTPICSGCQRRGLALDFCVYKVDNARTASNEAYIRALHERIRSLENACKGSGISAHSFGSDGDPSSFDTAREDQQLPQGDCATSKSKHAPMNMQHQVIERDDQPANSTGAADQREDANAALSPVTTRSSRQDSTHLPLDMLPLAPADHIDSSDGSNPVTAMGTISATDDHVNLALKGTNEFYGSSSAAFFIKETYGSMATATAGLRGMPPRSGFEGSQSANLLSATHTFHFSLPPRFVADQLLDEFWRRVYYLYPMFHRPTFESAYRSLWEAHRETDSTAPASSGELGLGGSPGAGPGSIVFHCALNTIFALGCSFLDAPASEKSNAIQVYFLRAKHFIGLDFLDMNNIGVVQLVSMTFGRPTMTAHLSNLELPSSLDYDSSNGEDGIGGNQNAEVSRYLFNVEHIRLCNILGEILFQVFQPSDGPLSAKQSNDRPDEGYHGLDVILNLDAQLSEYVKTVHPALSWVYPCAVTSEKPEIKSVFEMQRNALHVRLMLHRPTLTNVCITSGVEELDSSLRYDARQTLYKSCAIESAKICIQSAMQLLEAMARTYATSTSTGWWWTGLYTSTAGLVLLIGRSNPLLEASMDRQAMEESWRACQAILSELSSSSPSAQRSIKLLQALNAKLTSRTERGHAVPLEADWSEKQQAIPNSIHPDHCAARVPVATEPEAQNNQFATGWHPPSCVLPGLQADKVPNFDMEDSFVNWDQAMDFMTDAPGFL</sequence>
<dbReference type="SUPFAM" id="SSF57701">
    <property type="entry name" value="Zn2/Cys6 DNA-binding domain"/>
    <property type="match status" value="1"/>
</dbReference>
<dbReference type="InterPro" id="IPR036864">
    <property type="entry name" value="Zn2-C6_fun-type_DNA-bd_sf"/>
</dbReference>
<name>A0A6V8QQJ8_TRIAP</name>